<keyword evidence="2" id="KW-0812">Transmembrane</keyword>
<accession>A0A382NNJ6</accession>
<dbReference type="InterPro" id="IPR010664">
    <property type="entry name" value="LipoPS_assembly_LptC-rel"/>
</dbReference>
<dbReference type="Gene3D" id="2.60.450.10">
    <property type="entry name" value="Lipopolysaccharide (LPS) transport protein A like domain"/>
    <property type="match status" value="1"/>
</dbReference>
<dbReference type="GO" id="GO:0015221">
    <property type="term" value="F:lipopolysaccharide transmembrane transporter activity"/>
    <property type="evidence" value="ECO:0007669"/>
    <property type="project" value="InterPro"/>
</dbReference>
<dbReference type="EMBL" id="UINC01101742">
    <property type="protein sequence ID" value="SVC62793.1"/>
    <property type="molecule type" value="Genomic_DNA"/>
</dbReference>
<feature type="compositionally biased region" description="Low complexity" evidence="1">
    <location>
        <begin position="1"/>
        <end position="20"/>
    </location>
</feature>
<keyword evidence="2" id="KW-0472">Membrane</keyword>
<evidence type="ECO:0008006" key="4">
    <source>
        <dbReference type="Google" id="ProtNLM"/>
    </source>
</evidence>
<evidence type="ECO:0000256" key="1">
    <source>
        <dbReference type="SAM" id="MobiDB-lite"/>
    </source>
</evidence>
<gene>
    <name evidence="3" type="ORF">METZ01_LOCUS315647</name>
</gene>
<dbReference type="AlphaFoldDB" id="A0A382NNJ6"/>
<dbReference type="GO" id="GO:0005886">
    <property type="term" value="C:plasma membrane"/>
    <property type="evidence" value="ECO:0007669"/>
    <property type="project" value="InterPro"/>
</dbReference>
<reference evidence="3" key="1">
    <citation type="submission" date="2018-05" db="EMBL/GenBank/DDBJ databases">
        <authorList>
            <person name="Lanie J.A."/>
            <person name="Ng W.-L."/>
            <person name="Kazmierczak K.M."/>
            <person name="Andrzejewski T.M."/>
            <person name="Davidsen T.M."/>
            <person name="Wayne K.J."/>
            <person name="Tettelin H."/>
            <person name="Glass J.I."/>
            <person name="Rusch D."/>
            <person name="Podicherti R."/>
            <person name="Tsui H.-C.T."/>
            <person name="Winkler M.E."/>
        </authorList>
    </citation>
    <scope>NUCLEOTIDE SEQUENCE</scope>
</reference>
<evidence type="ECO:0000256" key="2">
    <source>
        <dbReference type="SAM" id="Phobius"/>
    </source>
</evidence>
<dbReference type="InterPro" id="IPR026265">
    <property type="entry name" value="LptC"/>
</dbReference>
<dbReference type="Pfam" id="PF06835">
    <property type="entry name" value="LptC"/>
    <property type="match status" value="1"/>
</dbReference>
<keyword evidence="2" id="KW-1133">Transmembrane helix</keyword>
<protein>
    <recommendedName>
        <fullName evidence="4">LPS export ABC transporter periplasmic protein LptC</fullName>
    </recommendedName>
</protein>
<evidence type="ECO:0000313" key="3">
    <source>
        <dbReference type="EMBL" id="SVC62793.1"/>
    </source>
</evidence>
<organism evidence="3">
    <name type="scientific">marine metagenome</name>
    <dbReference type="NCBI Taxonomy" id="408172"/>
    <lineage>
        <taxon>unclassified sequences</taxon>
        <taxon>metagenomes</taxon>
        <taxon>ecological metagenomes</taxon>
    </lineage>
</organism>
<feature type="transmembrane region" description="Helical" evidence="2">
    <location>
        <begin position="40"/>
        <end position="62"/>
    </location>
</feature>
<name>A0A382NNJ6_9ZZZZ</name>
<proteinExistence type="predicted"/>
<sequence length="231" mass="25748">MEKSNQPQKPKKFPNNNQPNIGSGLTKSKRWFRIARYSRYVNFMKFILPLMALALVAAITIWPQLQVMDTSFSIALSNAKLSTKEGLSMVNARFVGVDHEKQPFSITADIAKNLLKNITQIELEMPKADITVSDGSWLVLTANSGVYNQKRKFLNLEGAVNLFHDSGYEFKTKKANIDLNQGIAISNEPVKGQGPFGQLQAEGFQIENKGNKISFLGKSKLILFPKALKGK</sequence>
<feature type="region of interest" description="Disordered" evidence="1">
    <location>
        <begin position="1"/>
        <end position="24"/>
    </location>
</feature>
<dbReference type="NCBIfam" id="TIGR04409">
    <property type="entry name" value="LptC_YrbK"/>
    <property type="match status" value="1"/>
</dbReference>